<evidence type="ECO:0000256" key="2">
    <source>
        <dbReference type="ARBA" id="ARBA00022679"/>
    </source>
</evidence>
<dbReference type="SMART" id="SM01266">
    <property type="entry name" value="Mac"/>
    <property type="match status" value="1"/>
</dbReference>
<protein>
    <recommendedName>
        <fullName evidence="5">Acetyltransferase</fullName>
        <ecNumber evidence="5">2.3.1.-</ecNumber>
    </recommendedName>
</protein>
<organism evidence="7 8">
    <name type="scientific">Aeromicrobium terrae</name>
    <dbReference type="NCBI Taxonomy" id="2498846"/>
    <lineage>
        <taxon>Bacteria</taxon>
        <taxon>Bacillati</taxon>
        <taxon>Actinomycetota</taxon>
        <taxon>Actinomycetes</taxon>
        <taxon>Propionibacteriales</taxon>
        <taxon>Nocardioidaceae</taxon>
        <taxon>Aeromicrobium</taxon>
    </lineage>
</organism>
<dbReference type="InterPro" id="IPR024688">
    <property type="entry name" value="Mac_dom"/>
</dbReference>
<keyword evidence="4 5" id="KW-0012">Acyltransferase</keyword>
<dbReference type="InterPro" id="IPR018357">
    <property type="entry name" value="Hexapep_transf_CS"/>
</dbReference>
<evidence type="ECO:0000256" key="5">
    <source>
        <dbReference type="RuleBase" id="RU367021"/>
    </source>
</evidence>
<keyword evidence="8" id="KW-1185">Reference proteome</keyword>
<gene>
    <name evidence="7" type="ORF">FHP06_08890</name>
</gene>
<evidence type="ECO:0000259" key="6">
    <source>
        <dbReference type="SMART" id="SM01266"/>
    </source>
</evidence>
<dbReference type="EC" id="2.3.1.-" evidence="5"/>
<keyword evidence="2 5" id="KW-0808">Transferase</keyword>
<name>A0A5C8NL24_9ACTN</name>
<dbReference type="Pfam" id="PF00132">
    <property type="entry name" value="Hexapep"/>
    <property type="match status" value="1"/>
</dbReference>
<dbReference type="SUPFAM" id="SSF51161">
    <property type="entry name" value="Trimeric LpxA-like enzymes"/>
    <property type="match status" value="1"/>
</dbReference>
<evidence type="ECO:0000256" key="1">
    <source>
        <dbReference type="ARBA" id="ARBA00007274"/>
    </source>
</evidence>
<dbReference type="PANTHER" id="PTHR43017">
    <property type="entry name" value="GALACTOSIDE O-ACETYLTRANSFERASE"/>
    <property type="match status" value="1"/>
</dbReference>
<reference evidence="7 8" key="1">
    <citation type="submission" date="2019-06" db="EMBL/GenBank/DDBJ databases">
        <title>Aeromicrobium sp. nov., isolated from a maize field.</title>
        <authorList>
            <person name="Lin S.-Y."/>
            <person name="Tsai C.-F."/>
            <person name="Young C.-C."/>
        </authorList>
    </citation>
    <scope>NUCLEOTIDE SEQUENCE [LARGE SCALE GENOMIC DNA]</scope>
    <source>
        <strain evidence="7 8">CC-CFT486</strain>
    </source>
</reference>
<evidence type="ECO:0000313" key="8">
    <source>
        <dbReference type="Proteomes" id="UP000321571"/>
    </source>
</evidence>
<evidence type="ECO:0000256" key="3">
    <source>
        <dbReference type="ARBA" id="ARBA00022737"/>
    </source>
</evidence>
<comment type="similarity">
    <text evidence="1 5">Belongs to the transferase hexapeptide repeat family.</text>
</comment>
<dbReference type="Proteomes" id="UP000321571">
    <property type="component" value="Unassembled WGS sequence"/>
</dbReference>
<accession>A0A5C8NL24</accession>
<dbReference type="PROSITE" id="PS00101">
    <property type="entry name" value="HEXAPEP_TRANSFERASES"/>
    <property type="match status" value="1"/>
</dbReference>
<dbReference type="InterPro" id="IPR001451">
    <property type="entry name" value="Hexapep"/>
</dbReference>
<dbReference type="AlphaFoldDB" id="A0A5C8NL24"/>
<dbReference type="Gene3D" id="2.160.10.10">
    <property type="entry name" value="Hexapeptide repeat proteins"/>
    <property type="match status" value="1"/>
</dbReference>
<dbReference type="InterPro" id="IPR011004">
    <property type="entry name" value="Trimer_LpxA-like_sf"/>
</dbReference>
<keyword evidence="3" id="KW-0677">Repeat</keyword>
<proteinExistence type="inferred from homology"/>
<evidence type="ECO:0000256" key="4">
    <source>
        <dbReference type="ARBA" id="ARBA00023315"/>
    </source>
</evidence>
<dbReference type="OrthoDB" id="2643438at2"/>
<evidence type="ECO:0000313" key="7">
    <source>
        <dbReference type="EMBL" id="TXL61585.1"/>
    </source>
</evidence>
<dbReference type="CDD" id="cd03357">
    <property type="entry name" value="LbH_MAT_GAT"/>
    <property type="match status" value="1"/>
</dbReference>
<dbReference type="InterPro" id="IPR039369">
    <property type="entry name" value="LacA-like"/>
</dbReference>
<dbReference type="EMBL" id="VDUX01000003">
    <property type="protein sequence ID" value="TXL61585.1"/>
    <property type="molecule type" value="Genomic_DNA"/>
</dbReference>
<sequence length="182" mass="19654">MHERMVAGEQYIADDPEISERQAAGQELMEAYNATSVRDRDERSRLLRQLLGSIGEDTAIRPPFYVDYGANITIGARTFANYGLMALDVATITIGDDVQIGPNVQLLTPTHPLEPGPRRDKWESAQPIVIEDNVWLGGGVIVLPGVTIGANTVVGSGAVVTRDLPPNVLAVGNPARVIRELT</sequence>
<feature type="domain" description="Maltose/galactoside acetyltransferase" evidence="6">
    <location>
        <begin position="2"/>
        <end position="56"/>
    </location>
</feature>
<comment type="caution">
    <text evidence="7">The sequence shown here is derived from an EMBL/GenBank/DDBJ whole genome shotgun (WGS) entry which is preliminary data.</text>
</comment>
<dbReference type="PANTHER" id="PTHR43017:SF1">
    <property type="entry name" value="ACETYLTRANSFERASE YJL218W-RELATED"/>
    <property type="match status" value="1"/>
</dbReference>
<dbReference type="Pfam" id="PF12464">
    <property type="entry name" value="Mac"/>
    <property type="match status" value="1"/>
</dbReference>
<dbReference type="FunFam" id="2.160.10.10:FF:000025">
    <property type="entry name" value="Hexapeptide-repeat containing-acetyltransferase"/>
    <property type="match status" value="1"/>
</dbReference>
<dbReference type="GO" id="GO:0008870">
    <property type="term" value="F:galactoside O-acetyltransferase activity"/>
    <property type="evidence" value="ECO:0007669"/>
    <property type="project" value="TreeGrafter"/>
</dbReference>